<accession>A0A9W6ZHR0</accession>
<dbReference type="GO" id="GO:0000932">
    <property type="term" value="C:P-body"/>
    <property type="evidence" value="ECO:0007669"/>
    <property type="project" value="TreeGrafter"/>
</dbReference>
<gene>
    <name evidence="1" type="ORF">TL16_g01713</name>
</gene>
<organism evidence="1 2">
    <name type="scientific">Triparma laevis f. inornata</name>
    <dbReference type="NCBI Taxonomy" id="1714386"/>
    <lineage>
        <taxon>Eukaryota</taxon>
        <taxon>Sar</taxon>
        <taxon>Stramenopiles</taxon>
        <taxon>Ochrophyta</taxon>
        <taxon>Bolidophyceae</taxon>
        <taxon>Parmales</taxon>
        <taxon>Triparmaceae</taxon>
        <taxon>Triparma</taxon>
    </lineage>
</organism>
<dbReference type="Gene3D" id="3.30.428.10">
    <property type="entry name" value="HIT-like"/>
    <property type="match status" value="1"/>
</dbReference>
<evidence type="ECO:0008006" key="3">
    <source>
        <dbReference type="Google" id="ProtNLM"/>
    </source>
</evidence>
<protein>
    <recommendedName>
        <fullName evidence="3">M7GpppX diphosphatase</fullName>
    </recommendedName>
</protein>
<dbReference type="Pfam" id="PF11969">
    <property type="entry name" value="DcpS_C"/>
    <property type="match status" value="1"/>
</dbReference>
<dbReference type="EMBL" id="BLQM01000039">
    <property type="protein sequence ID" value="GMH54627.1"/>
    <property type="molecule type" value="Genomic_DNA"/>
</dbReference>
<dbReference type="GO" id="GO:0000340">
    <property type="term" value="F:RNA 7-methylguanosine cap binding"/>
    <property type="evidence" value="ECO:0007669"/>
    <property type="project" value="TreeGrafter"/>
</dbReference>
<dbReference type="Proteomes" id="UP001162640">
    <property type="component" value="Unassembled WGS sequence"/>
</dbReference>
<dbReference type="GO" id="GO:0000290">
    <property type="term" value="P:deadenylation-dependent decapping of nuclear-transcribed mRNA"/>
    <property type="evidence" value="ECO:0007669"/>
    <property type="project" value="InterPro"/>
</dbReference>
<dbReference type="PANTHER" id="PTHR12978:SF0">
    <property type="entry name" value="M7GPPPX DIPHOSPHATASE"/>
    <property type="match status" value="1"/>
</dbReference>
<dbReference type="SUPFAM" id="SSF54197">
    <property type="entry name" value="HIT-like"/>
    <property type="match status" value="1"/>
</dbReference>
<dbReference type="GO" id="GO:0005634">
    <property type="term" value="C:nucleus"/>
    <property type="evidence" value="ECO:0007669"/>
    <property type="project" value="TreeGrafter"/>
</dbReference>
<sequence>MSLSTSSHTTLSSSPSHLSILLGTSQLLKLHSTPPFIFSLPGSSFLNILKWFTKTLTSTSGSEYSYYTYTLSPSRYTFLYIFYSFCPFPIKSLKNLYSSPPYTLTSEEITPASLRQINRSKKTQYILVHETSQIYSQKIEPWINGGIENGSINWLYNVIDKKKEVERILYDNEEFMINVDTKWKSHSKLFTDNIKKDDWKNYEDVVGELYCLAYFKERGVKCLRDLEGRHIQVLKDIKHKGLKVIKEVYGVEGERVRVFIHYHPQFYHLHVHFNLVDNDGGVQVERAHLIEDVIEVLGGGGYGGKTLRFRVGEEDDLRKLFL</sequence>
<proteinExistence type="predicted"/>
<name>A0A9W6ZHR0_9STRA</name>
<dbReference type="PANTHER" id="PTHR12978">
    <property type="entry name" value="HISTIDINE TRIAD HIT PROTEIN MEMBER"/>
    <property type="match status" value="1"/>
</dbReference>
<evidence type="ECO:0000313" key="1">
    <source>
        <dbReference type="EMBL" id="GMH54627.1"/>
    </source>
</evidence>
<comment type="caution">
    <text evidence="1">The sequence shown here is derived from an EMBL/GenBank/DDBJ whole genome shotgun (WGS) entry which is preliminary data.</text>
</comment>
<dbReference type="GO" id="GO:0016787">
    <property type="term" value="F:hydrolase activity"/>
    <property type="evidence" value="ECO:0007669"/>
    <property type="project" value="InterPro"/>
</dbReference>
<reference evidence="2" key="1">
    <citation type="journal article" date="2023" name="Commun. Biol.">
        <title>Genome analysis of Parmales, the sister group of diatoms, reveals the evolutionary specialization of diatoms from phago-mixotrophs to photoautotrophs.</title>
        <authorList>
            <person name="Ban H."/>
            <person name="Sato S."/>
            <person name="Yoshikawa S."/>
            <person name="Yamada K."/>
            <person name="Nakamura Y."/>
            <person name="Ichinomiya M."/>
            <person name="Sato N."/>
            <person name="Blanc-Mathieu R."/>
            <person name="Endo H."/>
            <person name="Kuwata A."/>
            <person name="Ogata H."/>
        </authorList>
    </citation>
    <scope>NUCLEOTIDE SEQUENCE [LARGE SCALE GENOMIC DNA]</scope>
</reference>
<dbReference type="AlphaFoldDB" id="A0A9W6ZHR0"/>
<dbReference type="InterPro" id="IPR008594">
    <property type="entry name" value="DcpS/DCS2"/>
</dbReference>
<dbReference type="InterPro" id="IPR036265">
    <property type="entry name" value="HIT-like_sf"/>
</dbReference>
<evidence type="ECO:0000313" key="2">
    <source>
        <dbReference type="Proteomes" id="UP001162640"/>
    </source>
</evidence>